<evidence type="ECO:0000313" key="4">
    <source>
        <dbReference type="WBParaSite" id="ALUE_0002020101-mRNA-1"/>
    </source>
</evidence>
<feature type="compositionally biased region" description="Basic residues" evidence="1">
    <location>
        <begin position="182"/>
        <end position="196"/>
    </location>
</feature>
<feature type="region of interest" description="Disordered" evidence="1">
    <location>
        <begin position="1"/>
        <end position="22"/>
    </location>
</feature>
<keyword evidence="3" id="KW-1185">Reference proteome</keyword>
<accession>A0A0M3IN73</accession>
<feature type="domain" description="DUF5641" evidence="2">
    <location>
        <begin position="59"/>
        <end position="157"/>
    </location>
</feature>
<protein>
    <submittedName>
        <fullName evidence="4">DUF5641 domain-containing protein</fullName>
    </submittedName>
</protein>
<dbReference type="Proteomes" id="UP000036681">
    <property type="component" value="Unplaced"/>
</dbReference>
<organism evidence="3 4">
    <name type="scientific">Ascaris lumbricoides</name>
    <name type="common">Giant roundworm</name>
    <dbReference type="NCBI Taxonomy" id="6252"/>
    <lineage>
        <taxon>Eukaryota</taxon>
        <taxon>Metazoa</taxon>
        <taxon>Ecdysozoa</taxon>
        <taxon>Nematoda</taxon>
        <taxon>Chromadorea</taxon>
        <taxon>Rhabditida</taxon>
        <taxon>Spirurina</taxon>
        <taxon>Ascaridomorpha</taxon>
        <taxon>Ascaridoidea</taxon>
        <taxon>Ascarididae</taxon>
        <taxon>Ascaris</taxon>
    </lineage>
</organism>
<sequence length="196" mass="22155">MHGYSECKTTHPHGFCHRRHSKARRLPSIAAIIAPREPSSENDKDPTTVGSRGKLLALWKAAISTIDRFWEIWTHEYLISLRERYRTGHKQPCRVTSRASVKSEIVIVAADGLPRAEWKLGKVEKVHKDDSGKTKAVDFRMKNGHVLKRPVNMLYPLEPSEEEKDAQKTPKSPKTPGGQKPAPRRNGGRGRKLNPT</sequence>
<proteinExistence type="predicted"/>
<dbReference type="PANTHER" id="PTHR47331">
    <property type="entry name" value="PHD-TYPE DOMAIN-CONTAINING PROTEIN"/>
    <property type="match status" value="1"/>
</dbReference>
<feature type="region of interest" description="Disordered" evidence="1">
    <location>
        <begin position="150"/>
        <end position="196"/>
    </location>
</feature>
<evidence type="ECO:0000259" key="2">
    <source>
        <dbReference type="Pfam" id="PF18701"/>
    </source>
</evidence>
<reference evidence="4" key="1">
    <citation type="submission" date="2017-02" db="UniProtKB">
        <authorList>
            <consortium name="WormBaseParasite"/>
        </authorList>
    </citation>
    <scope>IDENTIFICATION</scope>
</reference>
<dbReference type="Pfam" id="PF18701">
    <property type="entry name" value="DUF5641"/>
    <property type="match status" value="1"/>
</dbReference>
<dbReference type="InterPro" id="IPR040676">
    <property type="entry name" value="DUF5641"/>
</dbReference>
<feature type="compositionally biased region" description="Basic residues" evidence="1">
    <location>
        <begin position="10"/>
        <end position="22"/>
    </location>
</feature>
<dbReference type="AlphaFoldDB" id="A0A0M3IN73"/>
<dbReference type="WBParaSite" id="ALUE_0002020101-mRNA-1">
    <property type="protein sequence ID" value="ALUE_0002020101-mRNA-1"/>
    <property type="gene ID" value="ALUE_0002020101"/>
</dbReference>
<evidence type="ECO:0000256" key="1">
    <source>
        <dbReference type="SAM" id="MobiDB-lite"/>
    </source>
</evidence>
<name>A0A0M3IN73_ASCLU</name>
<evidence type="ECO:0000313" key="3">
    <source>
        <dbReference type="Proteomes" id="UP000036681"/>
    </source>
</evidence>